<dbReference type="EMBL" id="JATAAI010000052">
    <property type="protein sequence ID" value="KAK1733214.1"/>
    <property type="molecule type" value="Genomic_DNA"/>
</dbReference>
<dbReference type="InterPro" id="IPR053159">
    <property type="entry name" value="Hybrid_Histidine_Kinase"/>
</dbReference>
<dbReference type="SUPFAM" id="SSF52540">
    <property type="entry name" value="P-loop containing nucleoside triphosphate hydrolases"/>
    <property type="match status" value="1"/>
</dbReference>
<accession>A0AAD9D503</accession>
<dbReference type="InterPro" id="IPR041664">
    <property type="entry name" value="AAA_16"/>
</dbReference>
<protein>
    <submittedName>
        <fullName evidence="2">AAA ATPase</fullName>
    </submittedName>
</protein>
<keyword evidence="3" id="KW-1185">Reference proteome</keyword>
<feature type="domain" description="Orc1-like AAA ATPase" evidence="1">
    <location>
        <begin position="315"/>
        <end position="493"/>
    </location>
</feature>
<dbReference type="PANTHER" id="PTHR43642:SF1">
    <property type="entry name" value="HYBRID SIGNAL TRANSDUCTION HISTIDINE KINASE G"/>
    <property type="match status" value="1"/>
</dbReference>
<evidence type="ECO:0000313" key="2">
    <source>
        <dbReference type="EMBL" id="KAK1733214.1"/>
    </source>
</evidence>
<evidence type="ECO:0000259" key="1">
    <source>
        <dbReference type="Pfam" id="PF13191"/>
    </source>
</evidence>
<organism evidence="2 3">
    <name type="scientific">Skeletonema marinoi</name>
    <dbReference type="NCBI Taxonomy" id="267567"/>
    <lineage>
        <taxon>Eukaryota</taxon>
        <taxon>Sar</taxon>
        <taxon>Stramenopiles</taxon>
        <taxon>Ochrophyta</taxon>
        <taxon>Bacillariophyta</taxon>
        <taxon>Coscinodiscophyceae</taxon>
        <taxon>Thalassiosirophycidae</taxon>
        <taxon>Thalassiosirales</taxon>
        <taxon>Skeletonemataceae</taxon>
        <taxon>Skeletonema</taxon>
        <taxon>Skeletonema marinoi-dohrnii complex</taxon>
    </lineage>
</organism>
<sequence length="1322" mass="149439">MEYLTVKPAANDVVSIPLCSWTESEEAKRAAVTDLALNNNINKCDKESIIQRTTIAYGIAELLMRSSSGALDEDDEIRIDNFVVFVSKKPSRSWDDIKGTEPSYLRGLLEGEEDCDGQMGRCLEVELTSATPQEIISKTSQVAAAVNHDENLAGMNVLAAVAEESNRCHLFARILYELFTHEPFPDDALAVDADAAPTIKEPTQKRAKKSNDVSSRKQLMLTRAKGDFDRAETPFQIPCIVRMQKLGIPASICLMTQNLLEYALRGDGRQSDDAYESLGVVCQDVHLLLLDPDRFLFDNLNQNTDNMQLLYRKDKLYGRDKEETLITDAFCRVSRGKSEAFFIGGFSGSGKSMLVNSLRGTVKALGGYTIKHKFDAMSKEQPLSGVISAFNQVCLMIKGRDRPAIAKKLREVFGVDLSLLLRLLPNVSVLLPELVNPATSVEVGEAMNARSVCFLLLRFVTVVSSPRHPVMLFLDDIQWADSTALDVIHTILSDTMGSCMFFVGTYRDNEVQIDHDIFDLMERLEISNVQTTTVYLTGLDQADLNTMISDALCLYPRICKSLSDILFQKTKGNPFFMLEFMQSLKSRDLLQYNSHQKRWVWNEDIIRAEDITDNVLHLLSSKMNGLSDDVQTLLKVMACFGSNTNESVIGYLSESAEYAGVRNGLEGALIDGFIVKDEEGCLQFVHDKVREAAYNLILDSDKKQFHYHLGKALYSFCDGKDVGDTIFLIASQINHGKEWILRDKDLSIGIAELNMKAGKKALDGCDHETAYSYLCAALSLLPKDHWENHYELSLRLNFLTSSAANSCCQYDEAEQILRRGLTNARCLDDQLPSYLLLSQILQAQGKVNDVYDTCSAILTELGESIPESYTLCKSARMLAETLKMYEELGDKWLKGEKTDDKTLHTTLQFYNVIVLASLFCKSFSMVAYFTCKAVQLSLHRGLCERTPLTLLQFTSIVTKDDNAVLCYRIAKNAMSLRERFDVEAQIPELYYNFYGRIAWRFEPFQAGIEHLRQGFEAGLSSGHADMGLYCLLHTIKFVLFSSPSLKSTLKEIDYYLHLLKTYKSVVTRNYLLIFRETVSLLIDSGEATSIQEKAVFGDLNDPGNKPREAFFHHSAIRCYWSGHTERCRYFSQKSMNLTGQGGQPTAYIVKFFFGLNCLDLLRNNKQVNKSREGIRVAIAAMEDAATNSEWNFMNKLRLLEAEQLTLTRHHWRAINKYDASIESAKKAGFIHEQGLACEKAGCYFKNLDRNNKKALEYFKQAPSKEVQIKFRMEECALYWHGAKRSYEGCSSHTINMEGCAKSMESYVYYYYGLYWIYKVLLL</sequence>
<gene>
    <name evidence="2" type="ORF">QTG54_016071</name>
</gene>
<dbReference type="Proteomes" id="UP001224775">
    <property type="component" value="Unassembled WGS sequence"/>
</dbReference>
<comment type="caution">
    <text evidence="2">The sequence shown here is derived from an EMBL/GenBank/DDBJ whole genome shotgun (WGS) entry which is preliminary data.</text>
</comment>
<dbReference type="InterPro" id="IPR027417">
    <property type="entry name" value="P-loop_NTPase"/>
</dbReference>
<dbReference type="PANTHER" id="PTHR43642">
    <property type="entry name" value="HYBRID SIGNAL TRANSDUCTION HISTIDINE KINASE G"/>
    <property type="match status" value="1"/>
</dbReference>
<evidence type="ECO:0000313" key="3">
    <source>
        <dbReference type="Proteomes" id="UP001224775"/>
    </source>
</evidence>
<name>A0AAD9D503_9STRA</name>
<dbReference type="Pfam" id="PF13191">
    <property type="entry name" value="AAA_16"/>
    <property type="match status" value="1"/>
</dbReference>
<reference evidence="2" key="1">
    <citation type="submission" date="2023-06" db="EMBL/GenBank/DDBJ databases">
        <title>Survivors Of The Sea: Transcriptome response of Skeletonema marinoi to long-term dormancy.</title>
        <authorList>
            <person name="Pinder M.I.M."/>
            <person name="Kourtchenko O."/>
            <person name="Robertson E.K."/>
            <person name="Larsson T."/>
            <person name="Maumus F."/>
            <person name="Osuna-Cruz C.M."/>
            <person name="Vancaester E."/>
            <person name="Stenow R."/>
            <person name="Vandepoele K."/>
            <person name="Ploug H."/>
            <person name="Bruchert V."/>
            <person name="Godhe A."/>
            <person name="Topel M."/>
        </authorList>
    </citation>
    <scope>NUCLEOTIDE SEQUENCE</scope>
    <source>
        <strain evidence="2">R05AC</strain>
    </source>
</reference>
<proteinExistence type="predicted"/>